<proteinExistence type="predicted"/>
<dbReference type="InterPro" id="IPR036390">
    <property type="entry name" value="WH_DNA-bd_sf"/>
</dbReference>
<keyword evidence="2" id="KW-0804">Transcription</keyword>
<sequence length="323" mass="35370">MATSRLVSMLLMLQVKGRVTAQALADEFNVSIRTVYRDIDQLSAAGVPVYADRGPGGGFALLDGYRAKLTGITKAEAETLSIAGLTGAASDLGLSEQLRAAQLKLVTALPDAAPDTSRIGSRVHIDPVGWYQRPSPTPWLTVLAGAVWEQKRISMQYRTWNASSENEAVRVRDPLGLVLKGGEWYLVTRVRTQLRTYRVSSITQLTVHDETFERPEDFDLRDEWTAAVASFETSLLKHTARLRLSPEGMTRLHRLGAAAVEQAQIAPPSEQDGWQEVILPVEQLGYAAEQLLGLAGHVEVLDPPALRERLRKLGEQIAALNAG</sequence>
<evidence type="ECO:0000259" key="3">
    <source>
        <dbReference type="PROSITE" id="PS51000"/>
    </source>
</evidence>
<dbReference type="PROSITE" id="PS51000">
    <property type="entry name" value="HTH_DEOR_2"/>
    <property type="match status" value="1"/>
</dbReference>
<dbReference type="PIRSF" id="PIRSF016838">
    <property type="entry name" value="PafC"/>
    <property type="match status" value="1"/>
</dbReference>
<dbReference type="InterPro" id="IPR028349">
    <property type="entry name" value="PafC-like"/>
</dbReference>
<keyword evidence="1" id="KW-0805">Transcription regulation</keyword>
<dbReference type="PANTHER" id="PTHR34580">
    <property type="match status" value="1"/>
</dbReference>
<organism evidence="4 5">
    <name type="scientific">Paraburkholderia caribensis MBA4</name>
    <dbReference type="NCBI Taxonomy" id="1323664"/>
    <lineage>
        <taxon>Bacteria</taxon>
        <taxon>Pseudomonadati</taxon>
        <taxon>Pseudomonadota</taxon>
        <taxon>Betaproteobacteria</taxon>
        <taxon>Burkholderiales</taxon>
        <taxon>Burkholderiaceae</taxon>
        <taxon>Paraburkholderia</taxon>
    </lineage>
</organism>
<dbReference type="InterPro" id="IPR051534">
    <property type="entry name" value="CBASS_pafABC_assoc_protein"/>
</dbReference>
<dbReference type="Gene3D" id="1.10.10.10">
    <property type="entry name" value="Winged helix-like DNA-binding domain superfamily/Winged helix DNA-binding domain"/>
    <property type="match status" value="1"/>
</dbReference>
<dbReference type="Pfam" id="PF13280">
    <property type="entry name" value="WYL"/>
    <property type="match status" value="1"/>
</dbReference>
<dbReference type="PANTHER" id="PTHR34580:SF1">
    <property type="entry name" value="PROTEIN PAFC"/>
    <property type="match status" value="1"/>
</dbReference>
<evidence type="ECO:0000313" key="4">
    <source>
        <dbReference type="EMBL" id="ALL68989.1"/>
    </source>
</evidence>
<evidence type="ECO:0000256" key="1">
    <source>
        <dbReference type="ARBA" id="ARBA00023015"/>
    </source>
</evidence>
<dbReference type="AlphaFoldDB" id="A0A0N7JVE5"/>
<dbReference type="Pfam" id="PF25583">
    <property type="entry name" value="WCX"/>
    <property type="match status" value="1"/>
</dbReference>
<dbReference type="InterPro" id="IPR036388">
    <property type="entry name" value="WH-like_DNA-bd_sf"/>
</dbReference>
<dbReference type="Proteomes" id="UP000019146">
    <property type="component" value="Chromosome 2"/>
</dbReference>
<dbReference type="KEGG" id="bcai:K788_0000012"/>
<dbReference type="EMBL" id="CP012747">
    <property type="protein sequence ID" value="ALL68989.1"/>
    <property type="molecule type" value="Genomic_DNA"/>
</dbReference>
<evidence type="ECO:0000256" key="2">
    <source>
        <dbReference type="ARBA" id="ARBA00023163"/>
    </source>
</evidence>
<name>A0A0N7JVE5_9BURK</name>
<gene>
    <name evidence="4" type="ORF">K788_0000012</name>
</gene>
<dbReference type="SUPFAM" id="SSF46785">
    <property type="entry name" value="Winged helix' DNA-binding domain"/>
    <property type="match status" value="1"/>
</dbReference>
<dbReference type="PROSITE" id="PS52050">
    <property type="entry name" value="WYL"/>
    <property type="match status" value="1"/>
</dbReference>
<evidence type="ECO:0000313" key="5">
    <source>
        <dbReference type="Proteomes" id="UP000019146"/>
    </source>
</evidence>
<accession>A0A0N7JVE5</accession>
<dbReference type="Pfam" id="PF08279">
    <property type="entry name" value="HTH_11"/>
    <property type="match status" value="1"/>
</dbReference>
<protein>
    <submittedName>
        <fullName evidence="4">Transcriptional regulator, DeoR family</fullName>
    </submittedName>
</protein>
<feature type="domain" description="HTH deoR-type" evidence="3">
    <location>
        <begin position="2"/>
        <end position="60"/>
    </location>
</feature>
<dbReference type="RefSeq" id="WP_035997062.1">
    <property type="nucleotide sequence ID" value="NZ_CP012747.1"/>
</dbReference>
<dbReference type="InterPro" id="IPR001034">
    <property type="entry name" value="DeoR_HTH"/>
</dbReference>
<dbReference type="GO" id="GO:0003700">
    <property type="term" value="F:DNA-binding transcription factor activity"/>
    <property type="evidence" value="ECO:0007669"/>
    <property type="project" value="InterPro"/>
</dbReference>
<dbReference type="InterPro" id="IPR013196">
    <property type="entry name" value="HTH_11"/>
</dbReference>
<dbReference type="InterPro" id="IPR026881">
    <property type="entry name" value="WYL_dom"/>
</dbReference>
<dbReference type="GeneID" id="69972617"/>
<reference evidence="4 5" key="1">
    <citation type="journal article" date="2014" name="Genome Announc.">
        <title>Draft Genome Sequence of the Haloacid-Degrading Burkholderia caribensis Strain MBA4.</title>
        <authorList>
            <person name="Pan Y."/>
            <person name="Kong K.F."/>
            <person name="Tsang J.S."/>
        </authorList>
    </citation>
    <scope>NUCLEOTIDE SEQUENCE [LARGE SCALE GENOMIC DNA]</scope>
    <source>
        <strain evidence="4 5">MBA4</strain>
    </source>
</reference>
<dbReference type="InterPro" id="IPR057727">
    <property type="entry name" value="WCX_dom"/>
</dbReference>